<feature type="domain" description="Chromosome segregation protein Spc25 C-terminal" evidence="15">
    <location>
        <begin position="297"/>
        <end position="366"/>
    </location>
</feature>
<reference evidence="16" key="1">
    <citation type="submission" date="2025-08" db="UniProtKB">
        <authorList>
            <consortium name="Ensembl"/>
        </authorList>
    </citation>
    <scope>IDENTIFICATION</scope>
</reference>
<evidence type="ECO:0000256" key="13">
    <source>
        <dbReference type="SAM" id="Coils"/>
    </source>
</evidence>
<evidence type="ECO:0000256" key="3">
    <source>
        <dbReference type="ARBA" id="ARBA00013692"/>
    </source>
</evidence>
<evidence type="ECO:0000256" key="7">
    <source>
        <dbReference type="ARBA" id="ARBA00023054"/>
    </source>
</evidence>
<keyword evidence="12" id="KW-0995">Kinetochore</keyword>
<keyword evidence="4 12" id="KW-0158">Chromosome</keyword>
<feature type="coiled-coil region" evidence="13">
    <location>
        <begin position="223"/>
        <end position="275"/>
    </location>
</feature>
<gene>
    <name evidence="16" type="primary">SPC25</name>
</gene>
<evidence type="ECO:0000313" key="17">
    <source>
        <dbReference type="Proteomes" id="UP000594220"/>
    </source>
</evidence>
<dbReference type="Proteomes" id="UP000594220">
    <property type="component" value="Unplaced"/>
</dbReference>
<dbReference type="GO" id="GO:0051301">
    <property type="term" value="P:cell division"/>
    <property type="evidence" value="ECO:0007669"/>
    <property type="project" value="UniProtKB-UniRule"/>
</dbReference>
<evidence type="ECO:0000259" key="15">
    <source>
        <dbReference type="Pfam" id="PF08234"/>
    </source>
</evidence>
<name>A0A7M4G155_CROPO</name>
<sequence>MQPVDSRHRAMQLPESGQFCGKQPAAAPSATKASRTQTAERSDPETGPSLARKTRAQLARSSAPFQAYNSRHAPLLPLRWFAPQMGQSPMLLLAGLCSMRTRPLWQREERPFGSAVSSLADIFSTFDLSTCITLLSFIENTMSQIKTEDELMLFEREIKEFWTKFKSICGCEQINQTLLLRDSCKESIKTFSEKWSRKLKEGDLMIAKIQEYTAEILQENKCIAEKQENLAQTKSKIKQEEEQKKDLMESIRLLKEELIRKKEILSSKNKATKERVERLCKSKALFEERLALEIRRIHDEQLQFIFRCIDHKDPDKPFIFTLSINDQGEYEVVSCSPALDCMADLQLKVRETNNFSAFVANVRKAFTALSYK</sequence>
<keyword evidence="12" id="KW-0539">Nucleus</keyword>
<evidence type="ECO:0000256" key="12">
    <source>
        <dbReference type="RuleBase" id="RU367150"/>
    </source>
</evidence>
<keyword evidence="5 12" id="KW-0132">Cell division</keyword>
<evidence type="ECO:0000256" key="10">
    <source>
        <dbReference type="ARBA" id="ARBA00045419"/>
    </source>
</evidence>
<dbReference type="PANTHER" id="PTHR14281">
    <property type="entry name" value="KINETOCHORE PROTEIN SPC25-RELATED"/>
    <property type="match status" value="1"/>
</dbReference>
<protein>
    <recommendedName>
        <fullName evidence="3 12">Kinetochore protein SPC25</fullName>
    </recommendedName>
</protein>
<feature type="region of interest" description="Disordered" evidence="14">
    <location>
        <begin position="1"/>
        <end position="56"/>
    </location>
</feature>
<accession>A0A7M4G155</accession>
<evidence type="ECO:0000256" key="4">
    <source>
        <dbReference type="ARBA" id="ARBA00022454"/>
    </source>
</evidence>
<comment type="function">
    <text evidence="10">Acts as a component of the essential kinetochore-associated NDC80 complex, which is required for chromosome segregation and spindle checkpoint activity. Required for kinetochore integrity and the organization of stable microtubule binding sites in the outer plate of the kinetochore. The NDC80 complex synergistically enhances the affinity of the SKA1 complex for microtubules and may allow the NDC80 complex to track depolymerizing microtubules.</text>
</comment>
<dbReference type="CDD" id="cd23784">
    <property type="entry name" value="RWD_Spc25"/>
    <property type="match status" value="1"/>
</dbReference>
<evidence type="ECO:0000256" key="5">
    <source>
        <dbReference type="ARBA" id="ARBA00022618"/>
    </source>
</evidence>
<evidence type="ECO:0000256" key="1">
    <source>
        <dbReference type="ARBA" id="ARBA00004584"/>
    </source>
</evidence>
<evidence type="ECO:0000256" key="6">
    <source>
        <dbReference type="ARBA" id="ARBA00022776"/>
    </source>
</evidence>
<keyword evidence="7 13" id="KW-0175">Coiled coil</keyword>
<comment type="subcellular location">
    <subcellularLocation>
        <location evidence="1">Chromosome</location>
        <location evidence="1">Centromere</location>
    </subcellularLocation>
    <subcellularLocation>
        <location evidence="12">Nucleus</location>
    </subcellularLocation>
    <subcellularLocation>
        <location evidence="12">Chromosome</location>
        <location evidence="12">Centromere</location>
        <location evidence="12">Kinetochore</location>
    </subcellularLocation>
</comment>
<dbReference type="GO" id="GO:0031262">
    <property type="term" value="C:Ndc80 complex"/>
    <property type="evidence" value="ECO:0007669"/>
    <property type="project" value="InterPro"/>
</dbReference>
<dbReference type="FunFam" id="3.30.457.50:FF:000001">
    <property type="entry name" value="Probable kinetochore protein spc25"/>
    <property type="match status" value="1"/>
</dbReference>
<dbReference type="PANTHER" id="PTHR14281:SF0">
    <property type="entry name" value="KINETOCHORE PROTEIN SPC25"/>
    <property type="match status" value="1"/>
</dbReference>
<evidence type="ECO:0000256" key="14">
    <source>
        <dbReference type="SAM" id="MobiDB-lite"/>
    </source>
</evidence>
<reference evidence="16" key="2">
    <citation type="submission" date="2025-09" db="UniProtKB">
        <authorList>
            <consortium name="Ensembl"/>
        </authorList>
    </citation>
    <scope>IDENTIFICATION</scope>
</reference>
<comment type="subunit">
    <text evidence="11">Component of the NDC80 complex, which is composed of ndc80, cdca1, spbc24 and spbc25. The NDC80 complex interacts with mis12 and zwint.</text>
</comment>
<dbReference type="InterPro" id="IPR013255">
    <property type="entry name" value="Spc25_C"/>
</dbReference>
<keyword evidence="8 12" id="KW-0131">Cell cycle</keyword>
<keyword evidence="9 12" id="KW-0137">Centromere</keyword>
<dbReference type="GO" id="GO:0007059">
    <property type="term" value="P:chromosome segregation"/>
    <property type="evidence" value="ECO:0007669"/>
    <property type="project" value="InterPro"/>
</dbReference>
<dbReference type="Ensembl" id="ENSCPRT00005026523.1">
    <property type="protein sequence ID" value="ENSCPRP00005022695.1"/>
    <property type="gene ID" value="ENSCPRG00005015820.1"/>
</dbReference>
<dbReference type="GeneTree" id="ENSGT00390000002220"/>
<organism evidence="16 17">
    <name type="scientific">Crocodylus porosus</name>
    <name type="common">Saltwater crocodile</name>
    <name type="synonym">Estuarine crocodile</name>
    <dbReference type="NCBI Taxonomy" id="8502"/>
    <lineage>
        <taxon>Eukaryota</taxon>
        <taxon>Metazoa</taxon>
        <taxon>Chordata</taxon>
        <taxon>Craniata</taxon>
        <taxon>Vertebrata</taxon>
        <taxon>Euteleostomi</taxon>
        <taxon>Archelosauria</taxon>
        <taxon>Archosauria</taxon>
        <taxon>Crocodylia</taxon>
        <taxon>Longirostres</taxon>
        <taxon>Crocodylidae</taxon>
        <taxon>Crocodylus</taxon>
    </lineage>
</organism>
<dbReference type="AlphaFoldDB" id="A0A7M4G155"/>
<proteinExistence type="inferred from homology"/>
<dbReference type="Pfam" id="PF08234">
    <property type="entry name" value="Spindle_Spc25"/>
    <property type="match status" value="1"/>
</dbReference>
<evidence type="ECO:0000256" key="8">
    <source>
        <dbReference type="ARBA" id="ARBA00023306"/>
    </source>
</evidence>
<evidence type="ECO:0000313" key="16">
    <source>
        <dbReference type="Ensembl" id="ENSCPRP00005022695.1"/>
    </source>
</evidence>
<dbReference type="InterPro" id="IPR045143">
    <property type="entry name" value="Spc25"/>
</dbReference>
<keyword evidence="6 12" id="KW-0498">Mitosis</keyword>
<evidence type="ECO:0000256" key="2">
    <source>
        <dbReference type="ARBA" id="ARBA00006379"/>
    </source>
</evidence>
<keyword evidence="17" id="KW-1185">Reference proteome</keyword>
<comment type="similarity">
    <text evidence="2 12">Belongs to the SPC25 family.</text>
</comment>
<dbReference type="GO" id="GO:0005634">
    <property type="term" value="C:nucleus"/>
    <property type="evidence" value="ECO:0007669"/>
    <property type="project" value="UniProtKB-SubCell"/>
</dbReference>
<evidence type="ECO:0000256" key="9">
    <source>
        <dbReference type="ARBA" id="ARBA00023328"/>
    </source>
</evidence>
<dbReference type="Gene3D" id="3.30.457.50">
    <property type="entry name" value="Chromosome segregation protein Spc25"/>
    <property type="match status" value="1"/>
</dbReference>
<evidence type="ECO:0000256" key="11">
    <source>
        <dbReference type="ARBA" id="ARBA00065771"/>
    </source>
</evidence>